<evidence type="ECO:0000313" key="2">
    <source>
        <dbReference type="EMBL" id="GIX99481.1"/>
    </source>
</evidence>
<dbReference type="EMBL" id="BPLQ01003301">
    <property type="protein sequence ID" value="GIX99481.1"/>
    <property type="molecule type" value="Genomic_DNA"/>
</dbReference>
<name>A0AAV4PQZ6_9ARAC</name>
<evidence type="ECO:0000313" key="3">
    <source>
        <dbReference type="Proteomes" id="UP001054837"/>
    </source>
</evidence>
<dbReference type="Proteomes" id="UP001054837">
    <property type="component" value="Unassembled WGS sequence"/>
</dbReference>
<proteinExistence type="predicted"/>
<organism evidence="2 3">
    <name type="scientific">Caerostris darwini</name>
    <dbReference type="NCBI Taxonomy" id="1538125"/>
    <lineage>
        <taxon>Eukaryota</taxon>
        <taxon>Metazoa</taxon>
        <taxon>Ecdysozoa</taxon>
        <taxon>Arthropoda</taxon>
        <taxon>Chelicerata</taxon>
        <taxon>Arachnida</taxon>
        <taxon>Araneae</taxon>
        <taxon>Araneomorphae</taxon>
        <taxon>Entelegynae</taxon>
        <taxon>Araneoidea</taxon>
        <taxon>Araneidae</taxon>
        <taxon>Caerostris</taxon>
    </lineage>
</organism>
<keyword evidence="1" id="KW-0732">Signal</keyword>
<dbReference type="AlphaFoldDB" id="A0AAV4PQZ6"/>
<evidence type="ECO:0008006" key="4">
    <source>
        <dbReference type="Google" id="ProtNLM"/>
    </source>
</evidence>
<comment type="caution">
    <text evidence="2">The sequence shown here is derived from an EMBL/GenBank/DDBJ whole genome shotgun (WGS) entry which is preliminary data.</text>
</comment>
<protein>
    <recommendedName>
        <fullName evidence="4">Secreted protein</fullName>
    </recommendedName>
</protein>
<accession>A0AAV4PQZ6</accession>
<gene>
    <name evidence="2" type="ORF">CDAR_104261</name>
</gene>
<evidence type="ECO:0000256" key="1">
    <source>
        <dbReference type="SAM" id="SignalP"/>
    </source>
</evidence>
<sequence>MLPNKVGKSFVWGIFFGLCPAATLTATKEDQVFLFSSLIRRRRDVQNGLRGNFLLPSWLRLIVSVGGNERWRVTESGRKKKTSKGVSRRFISMKMSTF</sequence>
<feature type="signal peptide" evidence="1">
    <location>
        <begin position="1"/>
        <end position="21"/>
    </location>
</feature>
<feature type="chain" id="PRO_5043338151" description="Secreted protein" evidence="1">
    <location>
        <begin position="22"/>
        <end position="98"/>
    </location>
</feature>
<reference evidence="2 3" key="1">
    <citation type="submission" date="2021-06" db="EMBL/GenBank/DDBJ databases">
        <title>Caerostris darwini draft genome.</title>
        <authorList>
            <person name="Kono N."/>
            <person name="Arakawa K."/>
        </authorList>
    </citation>
    <scope>NUCLEOTIDE SEQUENCE [LARGE SCALE GENOMIC DNA]</scope>
</reference>
<keyword evidence="3" id="KW-1185">Reference proteome</keyword>